<dbReference type="GO" id="GO:0016020">
    <property type="term" value="C:membrane"/>
    <property type="evidence" value="ECO:0007669"/>
    <property type="project" value="UniProtKB-SubCell"/>
</dbReference>
<feature type="chain" id="PRO_5016830749" description="Integral component of membrane protein" evidence="6">
    <location>
        <begin position="20"/>
        <end position="208"/>
    </location>
</feature>
<comment type="subcellular location">
    <subcellularLocation>
        <location evidence="1">Membrane</location>
        <topology evidence="1">Multi-pass membrane protein</topology>
    </subcellularLocation>
</comment>
<evidence type="ECO:0000313" key="7">
    <source>
        <dbReference type="EMBL" id="ATZ55781.1"/>
    </source>
</evidence>
<dbReference type="InterPro" id="IPR038213">
    <property type="entry name" value="IFI6/IFI27-like_sf"/>
</dbReference>
<evidence type="ECO:0000256" key="6">
    <source>
        <dbReference type="SAM" id="SignalP"/>
    </source>
</evidence>
<keyword evidence="4" id="KW-1133">Transmembrane helix</keyword>
<reference evidence="7 8" key="3">
    <citation type="journal article" date="2017" name="Mol. Plant Pathol.">
        <title>A gapless genome sequence of the fungus Botrytis cinerea.</title>
        <authorList>
            <person name="Van Kan J.A."/>
            <person name="Stassen J.H."/>
            <person name="Mosbach A."/>
            <person name="Van Der Lee T.A."/>
            <person name="Faino L."/>
            <person name="Farmer A.D."/>
            <person name="Papasotiriou D.G."/>
            <person name="Zhou S."/>
            <person name="Seidl M.F."/>
            <person name="Cottam E."/>
            <person name="Edel D."/>
            <person name="Hahn M."/>
            <person name="Schwartz D.C."/>
            <person name="Dietrich R.A."/>
            <person name="Widdison S."/>
            <person name="Scalliet G."/>
        </authorList>
    </citation>
    <scope>NUCLEOTIDE SEQUENCE [LARGE SCALE GENOMIC DNA]</scope>
    <source>
        <strain evidence="7 8">B05.10</strain>
    </source>
</reference>
<evidence type="ECO:0000256" key="2">
    <source>
        <dbReference type="ARBA" id="ARBA00007262"/>
    </source>
</evidence>
<evidence type="ECO:0000256" key="4">
    <source>
        <dbReference type="ARBA" id="ARBA00022989"/>
    </source>
</evidence>
<keyword evidence="8" id="KW-1185">Reference proteome</keyword>
<keyword evidence="5" id="KW-0472">Membrane</keyword>
<dbReference type="GeneID" id="5432793"/>
<accession>A0A384JZ40</accession>
<dbReference type="KEGG" id="bfu:BCIN_12g03420"/>
<dbReference type="Pfam" id="PF06140">
    <property type="entry name" value="Ifi-6-16"/>
    <property type="match status" value="1"/>
</dbReference>
<dbReference type="InterPro" id="IPR009311">
    <property type="entry name" value="IFI6/IFI27-like"/>
</dbReference>
<proteinExistence type="inferred from homology"/>
<evidence type="ECO:0000256" key="3">
    <source>
        <dbReference type="ARBA" id="ARBA00022692"/>
    </source>
</evidence>
<protein>
    <recommendedName>
        <fullName evidence="9">Integral component of membrane protein</fullName>
    </recommendedName>
</protein>
<comment type="similarity">
    <text evidence="2">Belongs to the IFI6/IFI27 family.</text>
</comment>
<evidence type="ECO:0000313" key="8">
    <source>
        <dbReference type="Proteomes" id="UP000001798"/>
    </source>
</evidence>
<feature type="signal peptide" evidence="6">
    <location>
        <begin position="1"/>
        <end position="19"/>
    </location>
</feature>
<dbReference type="OrthoDB" id="440424at2759"/>
<reference evidence="7 8" key="1">
    <citation type="journal article" date="2011" name="PLoS Genet.">
        <title>Genomic analysis of the necrotrophic fungal pathogens Sclerotinia sclerotiorum and Botrytis cinerea.</title>
        <authorList>
            <person name="Amselem J."/>
            <person name="Cuomo C.A."/>
            <person name="van Kan J.A."/>
            <person name="Viaud M."/>
            <person name="Benito E.P."/>
            <person name="Couloux A."/>
            <person name="Coutinho P.M."/>
            <person name="de Vries R.P."/>
            <person name="Dyer P.S."/>
            <person name="Fillinger S."/>
            <person name="Fournier E."/>
            <person name="Gout L."/>
            <person name="Hahn M."/>
            <person name="Kohn L."/>
            <person name="Lapalu N."/>
            <person name="Plummer K.M."/>
            <person name="Pradier J.M."/>
            <person name="Quevillon E."/>
            <person name="Sharon A."/>
            <person name="Simon A."/>
            <person name="ten Have A."/>
            <person name="Tudzynski B."/>
            <person name="Tudzynski P."/>
            <person name="Wincker P."/>
            <person name="Andrew M."/>
            <person name="Anthouard V."/>
            <person name="Beever R.E."/>
            <person name="Beffa R."/>
            <person name="Benoit I."/>
            <person name="Bouzid O."/>
            <person name="Brault B."/>
            <person name="Chen Z."/>
            <person name="Choquer M."/>
            <person name="Collemare J."/>
            <person name="Cotton P."/>
            <person name="Danchin E.G."/>
            <person name="Da Silva C."/>
            <person name="Gautier A."/>
            <person name="Giraud C."/>
            <person name="Giraud T."/>
            <person name="Gonzalez C."/>
            <person name="Grossetete S."/>
            <person name="Guldener U."/>
            <person name="Henrissat B."/>
            <person name="Howlett B.J."/>
            <person name="Kodira C."/>
            <person name="Kretschmer M."/>
            <person name="Lappartient A."/>
            <person name="Leroch M."/>
            <person name="Levis C."/>
            <person name="Mauceli E."/>
            <person name="Neuveglise C."/>
            <person name="Oeser B."/>
            <person name="Pearson M."/>
            <person name="Poulain J."/>
            <person name="Poussereau N."/>
            <person name="Quesneville H."/>
            <person name="Rascle C."/>
            <person name="Schumacher J."/>
            <person name="Segurens B."/>
            <person name="Sexton A."/>
            <person name="Silva E."/>
            <person name="Sirven C."/>
            <person name="Soanes D.M."/>
            <person name="Talbot N.J."/>
            <person name="Templeton M."/>
            <person name="Yandava C."/>
            <person name="Yarden O."/>
            <person name="Zeng Q."/>
            <person name="Rollins J.A."/>
            <person name="Lebrun M.H."/>
            <person name="Dickman M."/>
        </authorList>
    </citation>
    <scope>NUCLEOTIDE SEQUENCE [LARGE SCALE GENOMIC DNA]</scope>
    <source>
        <strain evidence="7 8">B05.10</strain>
    </source>
</reference>
<dbReference type="VEuPathDB" id="FungiDB:Bcin12g03420"/>
<dbReference type="RefSeq" id="XP_001552273.1">
    <property type="nucleotide sequence ID" value="XM_001552223.2"/>
</dbReference>
<evidence type="ECO:0008006" key="9">
    <source>
        <dbReference type="Google" id="ProtNLM"/>
    </source>
</evidence>
<gene>
    <name evidence="7" type="ORF">BCIN_12g03420</name>
</gene>
<reference evidence="7 8" key="2">
    <citation type="journal article" date="2012" name="Eukaryot. Cell">
        <title>Genome update of Botrytis cinerea strains B05.10 and T4.</title>
        <authorList>
            <person name="Staats M."/>
            <person name="van Kan J.A."/>
        </authorList>
    </citation>
    <scope>NUCLEOTIDE SEQUENCE [LARGE SCALE GENOMIC DNA]</scope>
    <source>
        <strain evidence="7 8">B05.10</strain>
    </source>
</reference>
<dbReference type="Proteomes" id="UP000001798">
    <property type="component" value="Chromosome 12"/>
</dbReference>
<dbReference type="PANTHER" id="PTHR16932">
    <property type="entry name" value="INTERFERON ALPHA-INDUCIBLE PROTEIN 27"/>
    <property type="match status" value="1"/>
</dbReference>
<dbReference type="EMBL" id="CP009816">
    <property type="protein sequence ID" value="ATZ55781.1"/>
    <property type="molecule type" value="Genomic_DNA"/>
</dbReference>
<evidence type="ECO:0000256" key="5">
    <source>
        <dbReference type="ARBA" id="ARBA00023136"/>
    </source>
</evidence>
<keyword evidence="6" id="KW-0732">Signal</keyword>
<name>A0A384JZ40_BOTFB</name>
<dbReference type="PANTHER" id="PTHR16932:SF18">
    <property type="entry name" value="INTERFERON, ALPHA-INDUCIBLE PROTEIN 27-LIKE 2"/>
    <property type="match status" value="1"/>
</dbReference>
<organism evidence="7 8">
    <name type="scientific">Botryotinia fuckeliana (strain B05.10)</name>
    <name type="common">Noble rot fungus</name>
    <name type="synonym">Botrytis cinerea</name>
    <dbReference type="NCBI Taxonomy" id="332648"/>
    <lineage>
        <taxon>Eukaryota</taxon>
        <taxon>Fungi</taxon>
        <taxon>Dikarya</taxon>
        <taxon>Ascomycota</taxon>
        <taxon>Pezizomycotina</taxon>
        <taxon>Leotiomycetes</taxon>
        <taxon>Helotiales</taxon>
        <taxon>Sclerotiniaceae</taxon>
        <taxon>Botrytis</taxon>
    </lineage>
</organism>
<keyword evidence="3" id="KW-0812">Transmembrane</keyword>
<dbReference type="Gene3D" id="6.10.110.10">
    <property type="match status" value="1"/>
</dbReference>
<dbReference type="AlphaFoldDB" id="A0A384JZ40"/>
<sequence length="208" mass="22993">MVLFSKFMSWLLLASTATATQTSNDMCHVNQDLSSYDPIELQALRSEWTTGVDKAFKEHGAILQEPTDAEIALIPENFRDKAKEEHAKWYKIEWEHLPNILKNWILEHPWQTAFHIANGAVYFAPAGASGLVLWALGFTSVGPRAASFASFLQSKIGLVIAKSWFAMFQSVPMSGWGAPIVHTATKIGAFTNSFGAAFWGWARGNSTA</sequence>
<evidence type="ECO:0000256" key="1">
    <source>
        <dbReference type="ARBA" id="ARBA00004141"/>
    </source>
</evidence>